<reference evidence="1" key="1">
    <citation type="submission" date="2022-09" db="EMBL/GenBank/DDBJ databases">
        <title>A Global Phylogenomic Analysis of the Shiitake Genus Lentinula.</title>
        <authorList>
            <consortium name="DOE Joint Genome Institute"/>
            <person name="Sierra-Patev S."/>
            <person name="Min B."/>
            <person name="Naranjo-Ortiz M."/>
            <person name="Looney B."/>
            <person name="Konkel Z."/>
            <person name="Slot J.C."/>
            <person name="Sakamoto Y."/>
            <person name="Steenwyk J.L."/>
            <person name="Rokas A."/>
            <person name="Carro J."/>
            <person name="Camarero S."/>
            <person name="Ferreira P."/>
            <person name="Molpeceres G."/>
            <person name="Ruiz-Duenas F.J."/>
            <person name="Serrano A."/>
            <person name="Henrissat B."/>
            <person name="Drula E."/>
            <person name="Hughes K.W."/>
            <person name="Mata J.L."/>
            <person name="Ishikawa N.K."/>
            <person name="Vargas-Isla R."/>
            <person name="Ushijima S."/>
            <person name="Smith C.A."/>
            <person name="Ahrendt S."/>
            <person name="Andreopoulos W."/>
            <person name="He G."/>
            <person name="Labutti K."/>
            <person name="Lipzen A."/>
            <person name="Ng V."/>
            <person name="Riley R."/>
            <person name="Sandor L."/>
            <person name="Barry K."/>
            <person name="Martinez A.T."/>
            <person name="Xiao Y."/>
            <person name="Gibbons J.G."/>
            <person name="Terashima K."/>
            <person name="Grigoriev I.V."/>
            <person name="Hibbett D.S."/>
        </authorList>
    </citation>
    <scope>NUCLEOTIDE SEQUENCE</scope>
    <source>
        <strain evidence="1">TMI1499</strain>
    </source>
</reference>
<evidence type="ECO:0000313" key="2">
    <source>
        <dbReference type="Proteomes" id="UP001163835"/>
    </source>
</evidence>
<proteinExistence type="predicted"/>
<keyword evidence="2" id="KW-1185">Reference proteome</keyword>
<gene>
    <name evidence="1" type="ORF">F5876DRAFT_80975</name>
</gene>
<name>A0ACC1TND6_9AGAR</name>
<comment type="caution">
    <text evidence="1">The sequence shown here is derived from an EMBL/GenBank/DDBJ whole genome shotgun (WGS) entry which is preliminary data.</text>
</comment>
<organism evidence="1 2">
    <name type="scientific">Lentinula aff. lateritia</name>
    <dbReference type="NCBI Taxonomy" id="2804960"/>
    <lineage>
        <taxon>Eukaryota</taxon>
        <taxon>Fungi</taxon>
        <taxon>Dikarya</taxon>
        <taxon>Basidiomycota</taxon>
        <taxon>Agaricomycotina</taxon>
        <taxon>Agaricomycetes</taxon>
        <taxon>Agaricomycetidae</taxon>
        <taxon>Agaricales</taxon>
        <taxon>Marasmiineae</taxon>
        <taxon>Omphalotaceae</taxon>
        <taxon>Lentinula</taxon>
    </lineage>
</organism>
<dbReference type="EMBL" id="MU795464">
    <property type="protein sequence ID" value="KAJ3806173.1"/>
    <property type="molecule type" value="Genomic_DNA"/>
</dbReference>
<protein>
    <submittedName>
        <fullName evidence="1">Uncharacterized protein</fullName>
    </submittedName>
</protein>
<dbReference type="Proteomes" id="UP001163835">
    <property type="component" value="Unassembled WGS sequence"/>
</dbReference>
<accession>A0ACC1TND6</accession>
<sequence>MDIFASFPEVEDATLGSKFLHAYLNKAPKGLFEPSVELCAAGLTVDPALHSTLRSAHRTRDLDALERLRTHLEWNSWRYHPQFSEMNEVILATESVGKIEEMAVKELERPIWMPRKPNTNSQVAEFIRNLRIPLGSYKDVPLVILVKLGSFQHDQLLRKRLDSIFSPLNHTFLVNTSGTGKTRLLFEGLCLHWGFYITCTLDSSLLGAGDFPHIVNNVNRNSRWNPVLPPISDPEHASALQGNVHLVYRACSEALLARLLVFKMYLKACSKVGFSHDQRRRWLESQIFPFDLTSDFDPFGKIRYSIHCLCLSDSILDEAISCTLKDIQSIWDLPPGEYIYITLDEANAASKKHRRAFSDEYGRYPILKEMLRALRRRMGHLPVKFVVAGTMIPPEHFQSATGEWDDFRWCSDTGSFDDPEEHRRSFGSLMAVAAWKVIPFLLLLDSSFESPHTLLGNYIEKISNYIPHDNSEYTHGEVVRFNRWYTSIGDSGLKEGWISTIEMHRAIISFLVTSKGCIDCSTKERALVSEDYGYFIDSDCSRIVLDEPLTIMYGAGWFKQTKMVYTITTFDTFRFQHGIDIRASHFAFFLALSFASMFDGLSEVSDAFTISGISMPFPKAKLVTFTNIGPRLEARDAHFADHTPDRLVLLATTMEDALCWFKHERDEPFCVLQDSSSTSVTLVFCLQFSDARTAWVSVRVPSTFQNAEDQDFARDIQDLHPSAIFRDQFDMVSLLDQIPDICLDVGPSGMLRISGSFWVEKANEESIPHELYPAGILNVEALNEAAKHISQDMLLRRLSRIFSQGNDAKVAPPVSSVEAPQKQTQKRSRSATIGEDTDPATSKSSQPKTKKHAKSDLVPASGSSRARKSADRQLRSHRRKSKISDVATGRASASVPRSDRVGPTATSSPYNLRKR</sequence>
<evidence type="ECO:0000313" key="1">
    <source>
        <dbReference type="EMBL" id="KAJ3806173.1"/>
    </source>
</evidence>